<organism evidence="1">
    <name type="scientific">Arundo donax</name>
    <name type="common">Giant reed</name>
    <name type="synonym">Donax arundinaceus</name>
    <dbReference type="NCBI Taxonomy" id="35708"/>
    <lineage>
        <taxon>Eukaryota</taxon>
        <taxon>Viridiplantae</taxon>
        <taxon>Streptophyta</taxon>
        <taxon>Embryophyta</taxon>
        <taxon>Tracheophyta</taxon>
        <taxon>Spermatophyta</taxon>
        <taxon>Magnoliopsida</taxon>
        <taxon>Liliopsida</taxon>
        <taxon>Poales</taxon>
        <taxon>Poaceae</taxon>
        <taxon>PACMAD clade</taxon>
        <taxon>Arundinoideae</taxon>
        <taxon>Arundineae</taxon>
        <taxon>Arundo</taxon>
    </lineage>
</organism>
<reference evidence="1" key="1">
    <citation type="submission" date="2014-09" db="EMBL/GenBank/DDBJ databases">
        <authorList>
            <person name="Magalhaes I.L.F."/>
            <person name="Oliveira U."/>
            <person name="Santos F.R."/>
            <person name="Vidigal T.H.D.A."/>
            <person name="Brescovit A.D."/>
            <person name="Santos A.J."/>
        </authorList>
    </citation>
    <scope>NUCLEOTIDE SEQUENCE</scope>
    <source>
        <tissue evidence="1">Shoot tissue taken approximately 20 cm above the soil surface</tissue>
    </source>
</reference>
<evidence type="ECO:0000313" key="1">
    <source>
        <dbReference type="EMBL" id="JAE24959.1"/>
    </source>
</evidence>
<protein>
    <submittedName>
        <fullName evidence="1">Uncharacterized protein</fullName>
    </submittedName>
</protein>
<reference evidence="1" key="2">
    <citation type="journal article" date="2015" name="Data Brief">
        <title>Shoot transcriptome of the giant reed, Arundo donax.</title>
        <authorList>
            <person name="Barrero R.A."/>
            <person name="Guerrero F.D."/>
            <person name="Moolhuijzen P."/>
            <person name="Goolsby J.A."/>
            <person name="Tidwell J."/>
            <person name="Bellgard S.E."/>
            <person name="Bellgard M.I."/>
        </authorList>
    </citation>
    <scope>NUCLEOTIDE SEQUENCE</scope>
    <source>
        <tissue evidence="1">Shoot tissue taken approximately 20 cm above the soil surface</tissue>
    </source>
</reference>
<accession>A0A0A9GNF3</accession>
<dbReference type="EMBL" id="GBRH01172937">
    <property type="protein sequence ID" value="JAE24959.1"/>
    <property type="molecule type" value="Transcribed_RNA"/>
</dbReference>
<name>A0A0A9GNF3_ARUDO</name>
<sequence>MNSTEKCSIAVLMLNSKAI</sequence>
<dbReference type="AlphaFoldDB" id="A0A0A9GNF3"/>
<proteinExistence type="predicted"/>